<gene>
    <name evidence="2" type="ORF">C7379_102177</name>
</gene>
<dbReference type="OrthoDB" id="1056897at2"/>
<feature type="domain" description="DUF6850" evidence="1">
    <location>
        <begin position="85"/>
        <end position="537"/>
    </location>
</feature>
<organism evidence="2 3">
    <name type="scientific">Hallella colorans</name>
    <dbReference type="NCBI Taxonomy" id="1703337"/>
    <lineage>
        <taxon>Bacteria</taxon>
        <taxon>Pseudomonadati</taxon>
        <taxon>Bacteroidota</taxon>
        <taxon>Bacteroidia</taxon>
        <taxon>Bacteroidales</taxon>
        <taxon>Prevotellaceae</taxon>
        <taxon>Hallella</taxon>
    </lineage>
</organism>
<dbReference type="InterPro" id="IPR049236">
    <property type="entry name" value="DUF6850"/>
</dbReference>
<evidence type="ECO:0000259" key="1">
    <source>
        <dbReference type="Pfam" id="PF21012"/>
    </source>
</evidence>
<keyword evidence="3" id="KW-1185">Reference proteome</keyword>
<proteinExistence type="predicted"/>
<name>A0A2U0UM08_9BACT</name>
<evidence type="ECO:0000313" key="3">
    <source>
        <dbReference type="Proteomes" id="UP000245870"/>
    </source>
</evidence>
<evidence type="ECO:0000313" key="2">
    <source>
        <dbReference type="EMBL" id="PVX58658.1"/>
    </source>
</evidence>
<dbReference type="Proteomes" id="UP000245870">
    <property type="component" value="Unassembled WGS sequence"/>
</dbReference>
<reference evidence="2 3" key="1">
    <citation type="submission" date="2018-05" db="EMBL/GenBank/DDBJ databases">
        <title>Genomic Encyclopedia of Type Strains, Phase IV (KMG-IV): sequencing the most valuable type-strain genomes for metagenomic binning, comparative biology and taxonomic classification.</title>
        <authorList>
            <person name="Goeker M."/>
        </authorList>
    </citation>
    <scope>NUCLEOTIDE SEQUENCE [LARGE SCALE GENOMIC DNA]</scope>
    <source>
        <strain evidence="2 3">DSM 100333</strain>
    </source>
</reference>
<dbReference type="EMBL" id="QENY01000002">
    <property type="protein sequence ID" value="PVX58658.1"/>
    <property type="molecule type" value="Genomic_DNA"/>
</dbReference>
<accession>A0A2U0UM08</accession>
<dbReference type="RefSeq" id="WP_133241854.1">
    <property type="nucleotide sequence ID" value="NZ_QENY01000002.1"/>
</dbReference>
<comment type="caution">
    <text evidence="2">The sequence shown here is derived from an EMBL/GenBank/DDBJ whole genome shotgun (WGS) entry which is preliminary data.</text>
</comment>
<dbReference type="AlphaFoldDB" id="A0A2U0UM08"/>
<sequence length="538" mass="62234">MRIPIYIIGLLLSISVQNIFAQNNLTYLLSGDRLARSPYVEPTPFHNTDIENCAVHLMRENAALFHFMQSLNDSSTYFKSRRRDNVNILKSSINHVNTSGKYLSYNGCKLFDGDIAASGTYRTNHGTIFGNATYIYRGKDGVTYNYATQPELYNPYFVGDTLSKGWLRQEIYYLKGGYGFRLGRLYYGIDALYEGSAQSRPDNPKQSNYSYWLTLGLNMAYVHRQNLYAIKVTPELNRQSISANTVSDGIRFFQFYGFGQWHRQESKGTLAYGRTQKIEGVTTEMLWQRDGKTKSKWAVATHLSYNYRHACTEETSFKNLFELHTHRFSQQVVLDRRFESSSLHIQLTGNENVKKGVENIYENQIQNKEQYIYDAKKVGSGQLYKARSQSVDLRAKYILPLSIKHQVYMMAAANYYGYQESYVSPRMKITNHSFSPSLGTGYAMSNTKNSLVADFLLDMRQGIKNYYSVPIPFDKFVDAHAYTPYLLRGENAQRLSMRMGYARNLKGRQWFGIETTLSYMRSDYRKITAMHCSLFYFF</sequence>
<dbReference type="Pfam" id="PF21012">
    <property type="entry name" value="DUF6850"/>
    <property type="match status" value="1"/>
</dbReference>
<protein>
    <recommendedName>
        <fullName evidence="1">DUF6850 domain-containing protein</fullName>
    </recommendedName>
</protein>